<dbReference type="Proteomes" id="UP001432027">
    <property type="component" value="Unassembled WGS sequence"/>
</dbReference>
<proteinExistence type="predicted"/>
<accession>A0AAV5U6N0</accession>
<dbReference type="Pfam" id="PF10327">
    <property type="entry name" value="7TM_GPCR_Sri"/>
    <property type="match status" value="1"/>
</dbReference>
<dbReference type="PANTHER" id="PTHR22941">
    <property type="entry name" value="SERPENTINE RECEPTOR"/>
    <property type="match status" value="1"/>
</dbReference>
<dbReference type="InterPro" id="IPR019429">
    <property type="entry name" value="7TM_GPCR_serpentine_rcpt_Sri"/>
</dbReference>
<feature type="non-terminal residue" evidence="2">
    <location>
        <position position="1"/>
    </location>
</feature>
<sequence>RTSEMHRILIRSLVVQALLPVAIVIIPFGSILALTSVQFNISLNIYDNIPIYLADIALLCISFHSSAHCAALILTTPVFRKTFIEV</sequence>
<comment type="caution">
    <text evidence="2">The sequence shown here is derived from an EMBL/GenBank/DDBJ whole genome shotgun (WGS) entry which is preliminary data.</text>
</comment>
<name>A0AAV5U6N0_9BILA</name>
<dbReference type="AlphaFoldDB" id="A0AAV5U6N0"/>
<feature type="transmembrane region" description="Helical" evidence="1">
    <location>
        <begin position="49"/>
        <end position="74"/>
    </location>
</feature>
<evidence type="ECO:0000313" key="2">
    <source>
        <dbReference type="EMBL" id="GMT02113.1"/>
    </source>
</evidence>
<evidence type="ECO:0000256" key="1">
    <source>
        <dbReference type="SAM" id="Phobius"/>
    </source>
</evidence>
<dbReference type="PANTHER" id="PTHR22941:SF26">
    <property type="entry name" value="SERPENTINE RECEPTOR, CLASS H"/>
    <property type="match status" value="1"/>
</dbReference>
<evidence type="ECO:0008006" key="4">
    <source>
        <dbReference type="Google" id="ProtNLM"/>
    </source>
</evidence>
<keyword evidence="3" id="KW-1185">Reference proteome</keyword>
<reference evidence="2" key="1">
    <citation type="submission" date="2023-10" db="EMBL/GenBank/DDBJ databases">
        <title>Genome assembly of Pristionchus species.</title>
        <authorList>
            <person name="Yoshida K."/>
            <person name="Sommer R.J."/>
        </authorList>
    </citation>
    <scope>NUCLEOTIDE SEQUENCE</scope>
    <source>
        <strain evidence="2">RS0144</strain>
    </source>
</reference>
<dbReference type="EMBL" id="BTSX01000005">
    <property type="protein sequence ID" value="GMT02113.1"/>
    <property type="molecule type" value="Genomic_DNA"/>
</dbReference>
<organism evidence="2 3">
    <name type="scientific">Pristionchus entomophagus</name>
    <dbReference type="NCBI Taxonomy" id="358040"/>
    <lineage>
        <taxon>Eukaryota</taxon>
        <taxon>Metazoa</taxon>
        <taxon>Ecdysozoa</taxon>
        <taxon>Nematoda</taxon>
        <taxon>Chromadorea</taxon>
        <taxon>Rhabditida</taxon>
        <taxon>Rhabditina</taxon>
        <taxon>Diplogasteromorpha</taxon>
        <taxon>Diplogasteroidea</taxon>
        <taxon>Neodiplogasteridae</taxon>
        <taxon>Pristionchus</taxon>
    </lineage>
</organism>
<feature type="non-terminal residue" evidence="2">
    <location>
        <position position="86"/>
    </location>
</feature>
<protein>
    <recommendedName>
        <fullName evidence="4">G protein-coupled receptor</fullName>
    </recommendedName>
</protein>
<keyword evidence="1" id="KW-0812">Transmembrane</keyword>
<keyword evidence="1" id="KW-0472">Membrane</keyword>
<gene>
    <name evidence="2" type="ORF">PENTCL1PPCAC_24287</name>
</gene>
<feature type="transmembrane region" description="Helical" evidence="1">
    <location>
        <begin position="12"/>
        <end position="37"/>
    </location>
</feature>
<keyword evidence="1" id="KW-1133">Transmembrane helix</keyword>
<evidence type="ECO:0000313" key="3">
    <source>
        <dbReference type="Proteomes" id="UP001432027"/>
    </source>
</evidence>
<dbReference type="InterPro" id="IPR053220">
    <property type="entry name" value="Nematode_rcpt-like_serp_H"/>
</dbReference>